<protein>
    <submittedName>
        <fullName evidence="3">CPBP family intramembrane metalloprotease</fullName>
    </submittedName>
</protein>
<keyword evidence="1" id="KW-0472">Membrane</keyword>
<feature type="transmembrane region" description="Helical" evidence="1">
    <location>
        <begin position="117"/>
        <end position="139"/>
    </location>
</feature>
<dbReference type="InterPro" id="IPR003675">
    <property type="entry name" value="Rce1/LyrA-like_dom"/>
</dbReference>
<keyword evidence="3" id="KW-0482">Metalloprotease</keyword>
<dbReference type="GO" id="GO:0006508">
    <property type="term" value="P:proteolysis"/>
    <property type="evidence" value="ECO:0007669"/>
    <property type="project" value="UniProtKB-KW"/>
</dbReference>
<dbReference type="Proteomes" id="UP000310541">
    <property type="component" value="Unassembled WGS sequence"/>
</dbReference>
<comment type="caution">
    <text evidence="3">The sequence shown here is derived from an EMBL/GenBank/DDBJ whole genome shotgun (WGS) entry which is preliminary data.</text>
</comment>
<dbReference type="GO" id="GO:0080120">
    <property type="term" value="P:CAAX-box protein maturation"/>
    <property type="evidence" value="ECO:0007669"/>
    <property type="project" value="UniProtKB-ARBA"/>
</dbReference>
<feature type="transmembrane region" description="Helical" evidence="1">
    <location>
        <begin position="52"/>
        <end position="72"/>
    </location>
</feature>
<gene>
    <name evidence="3" type="ORF">FBF83_11470</name>
</gene>
<sequence>MRNRQAELVKNLSDRELLINVYLTQGILLILSCVIGAILFSEIWFIDELVEINLIDIIFLGGGLALLIILIDQFLMKVLPEDKLDDGGINERIFSNLSVPHILFLSFIISFSEELMFRGVIQTHLGLYIASGLFAIIHVRYLAKPVLFTLVVGVSFSLGILFELTDNVLVTITAHFLIDSTMGILIKQKAHS</sequence>
<keyword evidence="1" id="KW-1133">Transmembrane helix</keyword>
<proteinExistence type="predicted"/>
<feature type="transmembrane region" description="Helical" evidence="1">
    <location>
        <begin position="146"/>
        <end position="162"/>
    </location>
</feature>
<feature type="transmembrane region" description="Helical" evidence="1">
    <location>
        <begin position="21"/>
        <end position="46"/>
    </location>
</feature>
<accession>A0A4U1MHF1</accession>
<dbReference type="Pfam" id="PF02517">
    <property type="entry name" value="Rce1-like"/>
    <property type="match status" value="1"/>
</dbReference>
<evidence type="ECO:0000313" key="4">
    <source>
        <dbReference type="Proteomes" id="UP000310541"/>
    </source>
</evidence>
<keyword evidence="1" id="KW-0812">Transmembrane</keyword>
<dbReference type="EMBL" id="SWFM01000003">
    <property type="protein sequence ID" value="TKD69884.1"/>
    <property type="molecule type" value="Genomic_DNA"/>
</dbReference>
<evidence type="ECO:0000259" key="2">
    <source>
        <dbReference type="Pfam" id="PF02517"/>
    </source>
</evidence>
<dbReference type="GO" id="GO:0004175">
    <property type="term" value="F:endopeptidase activity"/>
    <property type="evidence" value="ECO:0007669"/>
    <property type="project" value="UniProtKB-ARBA"/>
</dbReference>
<dbReference type="OrthoDB" id="1523022at2"/>
<reference evidence="3 4" key="1">
    <citation type="submission" date="2019-04" db="EMBL/GenBank/DDBJ databases">
        <title>Genome sequence of Bacillus hwajinpoensis strain Y2.</title>
        <authorList>
            <person name="Fair J.L."/>
            <person name="Maclea K.S."/>
        </authorList>
    </citation>
    <scope>NUCLEOTIDE SEQUENCE [LARGE SCALE GENOMIC DNA]</scope>
    <source>
        <strain evidence="3 4">Y2</strain>
    </source>
</reference>
<dbReference type="PROSITE" id="PS51257">
    <property type="entry name" value="PROKAR_LIPOPROTEIN"/>
    <property type="match status" value="1"/>
</dbReference>
<evidence type="ECO:0000256" key="1">
    <source>
        <dbReference type="SAM" id="Phobius"/>
    </source>
</evidence>
<evidence type="ECO:0000313" key="3">
    <source>
        <dbReference type="EMBL" id="TKD69884.1"/>
    </source>
</evidence>
<dbReference type="GO" id="GO:0008237">
    <property type="term" value="F:metallopeptidase activity"/>
    <property type="evidence" value="ECO:0007669"/>
    <property type="project" value="UniProtKB-KW"/>
</dbReference>
<dbReference type="AlphaFoldDB" id="A0A4U1MHF1"/>
<name>A0A4U1MHF1_9BACL</name>
<organism evidence="3 4">
    <name type="scientific">Guptibacillus hwajinpoensis</name>
    <dbReference type="NCBI Taxonomy" id="208199"/>
    <lineage>
        <taxon>Bacteria</taxon>
        <taxon>Bacillati</taxon>
        <taxon>Bacillota</taxon>
        <taxon>Bacilli</taxon>
        <taxon>Bacillales</taxon>
        <taxon>Guptibacillaceae</taxon>
        <taxon>Guptibacillus</taxon>
    </lineage>
</organism>
<keyword evidence="3" id="KW-0378">Hydrolase</keyword>
<feature type="transmembrane region" description="Helical" evidence="1">
    <location>
        <begin position="93"/>
        <end position="111"/>
    </location>
</feature>
<dbReference type="RefSeq" id="WP_136947305.1">
    <property type="nucleotide sequence ID" value="NZ_SWFM01000003.1"/>
</dbReference>
<feature type="domain" description="CAAX prenyl protease 2/Lysostaphin resistance protein A-like" evidence="2">
    <location>
        <begin position="98"/>
        <end position="180"/>
    </location>
</feature>
<keyword evidence="3" id="KW-0645">Protease</keyword>